<sequence length="179" mass="19682">MLRSLTRQRLPRSTLSTRAVVTRQFAHKTHVVERELPKAPSTKSRTPYYIGGAILGCALWGVGLGAALNYQRLSSSVVKGTMFMVRYDPRVIALLGDKIDYADSWPWITGTVNHLKGEVAIAFDVAGATGERGRVRFSSLRRGTEWVTVEFNITRETDGTTVELGQLELTDTGAPATSQ</sequence>
<evidence type="ECO:0000256" key="1">
    <source>
        <dbReference type="SAM" id="Phobius"/>
    </source>
</evidence>
<proteinExistence type="predicted"/>
<protein>
    <submittedName>
        <fullName evidence="2">Cytochrome oxidase complex assembly protein 1-domain-containing protein</fullName>
    </submittedName>
</protein>
<keyword evidence="1" id="KW-0812">Transmembrane</keyword>
<keyword evidence="1" id="KW-1133">Transmembrane helix</keyword>
<reference evidence="2 3" key="1">
    <citation type="submission" date="2016-07" db="EMBL/GenBank/DDBJ databases">
        <title>Pervasive Adenine N6-methylation of Active Genes in Fungi.</title>
        <authorList>
            <consortium name="DOE Joint Genome Institute"/>
            <person name="Mondo S.J."/>
            <person name="Dannebaum R.O."/>
            <person name="Kuo R.C."/>
            <person name="Labutti K."/>
            <person name="Haridas S."/>
            <person name="Kuo A."/>
            <person name="Salamov A."/>
            <person name="Ahrendt S.R."/>
            <person name="Lipzen A."/>
            <person name="Sullivan W."/>
            <person name="Andreopoulos W.B."/>
            <person name="Clum A."/>
            <person name="Lindquist E."/>
            <person name="Daum C."/>
            <person name="Ramamoorthy G.K."/>
            <person name="Gryganskyi A."/>
            <person name="Culley D."/>
            <person name="Magnuson J.K."/>
            <person name="James T.Y."/>
            <person name="O'Malley M.A."/>
            <person name="Stajich J.E."/>
            <person name="Spatafora J.W."/>
            <person name="Visel A."/>
            <person name="Grigoriev I.V."/>
        </authorList>
    </citation>
    <scope>NUCLEOTIDE SEQUENCE [LARGE SCALE GENOMIC DNA]</scope>
    <source>
        <strain evidence="2 3">NRRL 2496</strain>
    </source>
</reference>
<dbReference type="InterPro" id="IPR042432">
    <property type="entry name" value="Coa1_fungi"/>
</dbReference>
<evidence type="ECO:0000313" key="2">
    <source>
        <dbReference type="EMBL" id="ORY97929.1"/>
    </source>
</evidence>
<dbReference type="GO" id="GO:0033617">
    <property type="term" value="P:mitochondrial respiratory chain complex IV assembly"/>
    <property type="evidence" value="ECO:0007669"/>
    <property type="project" value="InterPro"/>
</dbReference>
<name>A0A1X2HGA3_SYNRA</name>
<dbReference type="InParanoid" id="A0A1X2HGA3"/>
<dbReference type="Pfam" id="PF08695">
    <property type="entry name" value="Coa1"/>
    <property type="match status" value="1"/>
</dbReference>
<evidence type="ECO:0000313" key="3">
    <source>
        <dbReference type="Proteomes" id="UP000242180"/>
    </source>
</evidence>
<dbReference type="OMA" id="MVRYDPR"/>
<keyword evidence="1" id="KW-0472">Membrane</keyword>
<feature type="transmembrane region" description="Helical" evidence="1">
    <location>
        <begin position="48"/>
        <end position="68"/>
    </location>
</feature>
<dbReference type="Proteomes" id="UP000242180">
    <property type="component" value="Unassembled WGS sequence"/>
</dbReference>
<dbReference type="STRING" id="13706.A0A1X2HGA3"/>
<dbReference type="EMBL" id="MCGN01000004">
    <property type="protein sequence ID" value="ORY97929.1"/>
    <property type="molecule type" value="Genomic_DNA"/>
</dbReference>
<accession>A0A1X2HGA3</accession>
<gene>
    <name evidence="2" type="ORF">BCR43DRAFT_490566</name>
</gene>
<dbReference type="AlphaFoldDB" id="A0A1X2HGA3"/>
<dbReference type="PANTHER" id="PTHR28523:SF1">
    <property type="entry name" value="CYTOCHROME C OXIDASE ASSEMBLY FACTOR 1"/>
    <property type="match status" value="1"/>
</dbReference>
<dbReference type="OrthoDB" id="2100652at2759"/>
<comment type="caution">
    <text evidence="2">The sequence shown here is derived from an EMBL/GenBank/DDBJ whole genome shotgun (WGS) entry which is preliminary data.</text>
</comment>
<dbReference type="PANTHER" id="PTHR28523">
    <property type="entry name" value="CYTOCHROME C OXIDASE ASSEMBLY FACTOR 1"/>
    <property type="match status" value="1"/>
</dbReference>
<organism evidence="2 3">
    <name type="scientific">Syncephalastrum racemosum</name>
    <name type="common">Filamentous fungus</name>
    <dbReference type="NCBI Taxonomy" id="13706"/>
    <lineage>
        <taxon>Eukaryota</taxon>
        <taxon>Fungi</taxon>
        <taxon>Fungi incertae sedis</taxon>
        <taxon>Mucoromycota</taxon>
        <taxon>Mucoromycotina</taxon>
        <taxon>Mucoromycetes</taxon>
        <taxon>Mucorales</taxon>
        <taxon>Syncephalastraceae</taxon>
        <taxon>Syncephalastrum</taxon>
    </lineage>
</organism>
<dbReference type="GO" id="GO:0005743">
    <property type="term" value="C:mitochondrial inner membrane"/>
    <property type="evidence" value="ECO:0007669"/>
    <property type="project" value="TreeGrafter"/>
</dbReference>
<dbReference type="InterPro" id="IPR014807">
    <property type="entry name" value="Coa1"/>
</dbReference>
<keyword evidence="3" id="KW-1185">Reference proteome</keyword>